<dbReference type="Proteomes" id="UP000183015">
    <property type="component" value="Unassembled WGS sequence"/>
</dbReference>
<feature type="signal peptide" evidence="1">
    <location>
        <begin position="1"/>
        <end position="39"/>
    </location>
</feature>
<dbReference type="InterPro" id="IPR017850">
    <property type="entry name" value="Alkaline_phosphatase_core_sf"/>
</dbReference>
<evidence type="ECO:0000313" key="2">
    <source>
        <dbReference type="EMBL" id="SEL30031.1"/>
    </source>
</evidence>
<organism evidence="2 3">
    <name type="scientific">Streptacidiphilus jiangxiensis</name>
    <dbReference type="NCBI Taxonomy" id="235985"/>
    <lineage>
        <taxon>Bacteria</taxon>
        <taxon>Bacillati</taxon>
        <taxon>Actinomycetota</taxon>
        <taxon>Actinomycetes</taxon>
        <taxon>Kitasatosporales</taxon>
        <taxon>Streptomycetaceae</taxon>
        <taxon>Streptacidiphilus</taxon>
    </lineage>
</organism>
<accession>A0A1H7P2J8</accession>
<protein>
    <recommendedName>
        <fullName evidence="4">Phosphoesterase family protein</fullName>
    </recommendedName>
</protein>
<reference evidence="3" key="1">
    <citation type="submission" date="2016-10" db="EMBL/GenBank/DDBJ databases">
        <authorList>
            <person name="Varghese N."/>
        </authorList>
    </citation>
    <scope>NUCLEOTIDE SEQUENCE [LARGE SCALE GENOMIC DNA]</scope>
    <source>
        <strain evidence="3">DSM 45096 / BCRC 16803 / CGMCC 4.1857 / CIP 109030 / JCM 12277 / KCTC 19219 / NBRC 100920 / 33214</strain>
    </source>
</reference>
<dbReference type="Gene3D" id="3.40.720.10">
    <property type="entry name" value="Alkaline Phosphatase, subunit A"/>
    <property type="match status" value="1"/>
</dbReference>
<feature type="chain" id="PRO_5039245828" description="Phosphoesterase family protein" evidence="1">
    <location>
        <begin position="40"/>
        <end position="477"/>
    </location>
</feature>
<dbReference type="AlphaFoldDB" id="A0A1H7P2J8"/>
<evidence type="ECO:0000313" key="3">
    <source>
        <dbReference type="Proteomes" id="UP000183015"/>
    </source>
</evidence>
<proteinExistence type="predicted"/>
<dbReference type="RefSeq" id="WP_052438323.1">
    <property type="nucleotide sequence ID" value="NZ_BBPN01000003.1"/>
</dbReference>
<keyword evidence="1" id="KW-0732">Signal</keyword>
<keyword evidence="3" id="KW-1185">Reference proteome</keyword>
<sequence length="477" mass="49322">MPALPRSFARTASTVARRPRLHAGAAALLLLSIGLGTNAAGATAGPQPHLARGAASGRALLPPGLINHILVIDLENEGYPTTFGAQSPAVYLNTTLRAEGELIPGYYATGHFSLDNYIAQVSGQAPTMLTKADCANFATRTFSYLDVSPGTDDPNPGVNPGQVDGNGCVYPAPNPATGAHGAPTIADQLDALFPPDPATHRAAWREYAEDMGDNSTRDGGTSDPTGGTDCAHPAVGGADQAEVATATDQYATRHNPFMYFHSVIDNAAECRANVVPLGTLRADGTPDPSGHLAQDLADPARAPRFGFITPNLCDDGHDATCAGVNAEGGHTGGLAAADLWLKHWMPMILGSPAYQQGDTLVVLTFDEADADPSTAGYAAACCNEQPGPNVVAPGDSTFQATSDTAPGGGRTGAVLFDKRYITPGSVDTTGTYNHYSALRSYEDLLGLWFGGADGRGHLGFAAQSGLQPFGSDVFNAF</sequence>
<name>A0A1H7P2J8_STRJI</name>
<gene>
    <name evidence="2" type="ORF">SAMN05414137_107193</name>
</gene>
<evidence type="ECO:0000256" key="1">
    <source>
        <dbReference type="SAM" id="SignalP"/>
    </source>
</evidence>
<dbReference type="EMBL" id="FOAZ01000007">
    <property type="protein sequence ID" value="SEL30031.1"/>
    <property type="molecule type" value="Genomic_DNA"/>
</dbReference>
<dbReference type="eggNOG" id="COG3511">
    <property type="taxonomic scope" value="Bacteria"/>
</dbReference>
<evidence type="ECO:0008006" key="4">
    <source>
        <dbReference type="Google" id="ProtNLM"/>
    </source>
</evidence>
<dbReference type="STRING" id="235985.SAMN05414137_107193"/>